<keyword evidence="2" id="KW-1185">Reference proteome</keyword>
<dbReference type="STRING" id="633194.SAMN05421759_102453"/>
<dbReference type="AlphaFoldDB" id="A0A1N7L7Q3"/>
<accession>A0A1N7L7Q3</accession>
<dbReference type="Proteomes" id="UP000186684">
    <property type="component" value="Unassembled WGS sequence"/>
</dbReference>
<dbReference type="OrthoDB" id="7816979at2"/>
<name>A0A1N7L7Q3_9RHOB</name>
<dbReference type="EMBL" id="FTOQ01000002">
    <property type="protein sequence ID" value="SIS69864.1"/>
    <property type="molecule type" value="Genomic_DNA"/>
</dbReference>
<reference evidence="2" key="1">
    <citation type="submission" date="2017-01" db="EMBL/GenBank/DDBJ databases">
        <authorList>
            <person name="Varghese N."/>
            <person name="Submissions S."/>
        </authorList>
    </citation>
    <scope>NUCLEOTIDE SEQUENCE [LARGE SCALE GENOMIC DNA]</scope>
    <source>
        <strain evidence="2">DSM 29430</strain>
    </source>
</reference>
<proteinExistence type="predicted"/>
<gene>
    <name evidence="1" type="ORF">SAMN05421759_102453</name>
</gene>
<organism evidence="1 2">
    <name type="scientific">Roseivivax lentus</name>
    <dbReference type="NCBI Taxonomy" id="633194"/>
    <lineage>
        <taxon>Bacteria</taxon>
        <taxon>Pseudomonadati</taxon>
        <taxon>Pseudomonadota</taxon>
        <taxon>Alphaproteobacteria</taxon>
        <taxon>Rhodobacterales</taxon>
        <taxon>Roseobacteraceae</taxon>
        <taxon>Roseivivax</taxon>
    </lineage>
</organism>
<evidence type="ECO:0000313" key="1">
    <source>
        <dbReference type="EMBL" id="SIS69864.1"/>
    </source>
</evidence>
<dbReference type="RefSeq" id="WP_076445916.1">
    <property type="nucleotide sequence ID" value="NZ_FTOQ01000002.1"/>
</dbReference>
<sequence>MQVILHAGVHFTDEGRLLKGLQRNADLLRAAGTVVPGPSRYRQLLSEAAHQLAGGTAAPEAREVLLDGLLDEDEGGVSRIVLSHPNFFSVPRLAMQGGLPYRKAEERIGILKTLFAGDRLEVFLGLRDPAAFLQAAFREGDYPGFDAFLDGATPEDFRWSHLIERLRAAHPDVAVTCWCNEDTPIIWGQILREVAGLDPNRKIKGAFDLLHEIMDPEGMKRFRAYLHQHPTINERQKRRVMVAFLDKYALDEEIEEELDLPGLDEARVAAMSAAYEEDAWQIERIPGVSFIAP</sequence>
<evidence type="ECO:0000313" key="2">
    <source>
        <dbReference type="Proteomes" id="UP000186684"/>
    </source>
</evidence>
<protein>
    <submittedName>
        <fullName evidence="1">Uncharacterized protein</fullName>
    </submittedName>
</protein>